<dbReference type="AlphaFoldDB" id="N1PK99"/>
<organism evidence="2 3">
    <name type="scientific">Dothistroma septosporum (strain NZE10 / CBS 128990)</name>
    <name type="common">Red band needle blight fungus</name>
    <name type="synonym">Mycosphaerella pini</name>
    <dbReference type="NCBI Taxonomy" id="675120"/>
    <lineage>
        <taxon>Eukaryota</taxon>
        <taxon>Fungi</taxon>
        <taxon>Dikarya</taxon>
        <taxon>Ascomycota</taxon>
        <taxon>Pezizomycotina</taxon>
        <taxon>Dothideomycetes</taxon>
        <taxon>Dothideomycetidae</taxon>
        <taxon>Mycosphaerellales</taxon>
        <taxon>Mycosphaerellaceae</taxon>
        <taxon>Dothistroma</taxon>
    </lineage>
</organism>
<accession>N1PK99</accession>
<reference evidence="3" key="1">
    <citation type="journal article" date="2012" name="PLoS Genet.">
        <title>The genomes of the fungal plant pathogens Cladosporium fulvum and Dothistroma septosporum reveal adaptation to different hosts and lifestyles but also signatures of common ancestry.</title>
        <authorList>
            <person name="de Wit P.J.G.M."/>
            <person name="van der Burgt A."/>
            <person name="Oekmen B."/>
            <person name="Stergiopoulos I."/>
            <person name="Abd-Elsalam K.A."/>
            <person name="Aerts A.L."/>
            <person name="Bahkali A.H."/>
            <person name="Beenen H.G."/>
            <person name="Chettri P."/>
            <person name="Cox M.P."/>
            <person name="Datema E."/>
            <person name="de Vries R.P."/>
            <person name="Dhillon B."/>
            <person name="Ganley A.R."/>
            <person name="Griffiths S.A."/>
            <person name="Guo Y."/>
            <person name="Hamelin R.C."/>
            <person name="Henrissat B."/>
            <person name="Kabir M.S."/>
            <person name="Jashni M.K."/>
            <person name="Kema G."/>
            <person name="Klaubauf S."/>
            <person name="Lapidus A."/>
            <person name="Levasseur A."/>
            <person name="Lindquist E."/>
            <person name="Mehrabi R."/>
            <person name="Ohm R.A."/>
            <person name="Owen T.J."/>
            <person name="Salamov A."/>
            <person name="Schwelm A."/>
            <person name="Schijlen E."/>
            <person name="Sun H."/>
            <person name="van den Burg H.A."/>
            <person name="van Ham R.C.H.J."/>
            <person name="Zhang S."/>
            <person name="Goodwin S.B."/>
            <person name="Grigoriev I.V."/>
            <person name="Collemare J."/>
            <person name="Bradshaw R.E."/>
        </authorList>
    </citation>
    <scope>NUCLEOTIDE SEQUENCE [LARGE SCALE GENOMIC DNA]</scope>
    <source>
        <strain evidence="3">NZE10 / CBS 128990</strain>
    </source>
</reference>
<name>N1PK99_DOTSN</name>
<dbReference type="Pfam" id="PF08560">
    <property type="entry name" value="DUF1757"/>
    <property type="match status" value="1"/>
</dbReference>
<dbReference type="OMA" id="PIEWQDR"/>
<dbReference type="PANTHER" id="PTHR38636:SF1">
    <property type="entry name" value="CHLORIDE CHANNEL PROTEIN CLC-D"/>
    <property type="match status" value="1"/>
</dbReference>
<dbReference type="InterPro" id="IPR013869">
    <property type="entry name" value="DUF1757"/>
</dbReference>
<evidence type="ECO:0000313" key="2">
    <source>
        <dbReference type="EMBL" id="EME43761.1"/>
    </source>
</evidence>
<evidence type="ECO:0000256" key="1">
    <source>
        <dbReference type="SAM" id="Phobius"/>
    </source>
</evidence>
<keyword evidence="1" id="KW-0812">Transmembrane</keyword>
<dbReference type="eggNOG" id="ENOG502S5YS">
    <property type="taxonomic scope" value="Eukaryota"/>
</dbReference>
<keyword evidence="1" id="KW-1133">Transmembrane helix</keyword>
<dbReference type="PANTHER" id="PTHR38636">
    <property type="entry name" value="PROTEIN CBG20488"/>
    <property type="match status" value="1"/>
</dbReference>
<dbReference type="EMBL" id="KB446539">
    <property type="protein sequence ID" value="EME43761.1"/>
    <property type="molecule type" value="Genomic_DNA"/>
</dbReference>
<feature type="transmembrane region" description="Helical" evidence="1">
    <location>
        <begin position="68"/>
        <end position="88"/>
    </location>
</feature>
<sequence length="179" mass="19363">MSRFFPHSSYAEDQPLAHTLLWSHVLYRGFQTGATLGLAVGATQALLQARKAQRGGSTVQRALLATTLRSTGIGAVAFTALMVPGIVMRMNGREEIEWKDRSWRLMENKGQIEVDDWSLVGTVAGTLAAARRGASQEVGRARIWRLAGGAGAGSMFGVLGYMAWRYGVHGGKWPEASSQ</sequence>
<feature type="transmembrane region" description="Helical" evidence="1">
    <location>
        <begin position="143"/>
        <end position="164"/>
    </location>
</feature>
<proteinExistence type="predicted"/>
<protein>
    <submittedName>
        <fullName evidence="2">Uncharacterized protein</fullName>
    </submittedName>
</protein>
<reference evidence="2 3" key="2">
    <citation type="journal article" date="2012" name="PLoS Pathog.">
        <title>Diverse lifestyles and strategies of plant pathogenesis encoded in the genomes of eighteen Dothideomycetes fungi.</title>
        <authorList>
            <person name="Ohm R.A."/>
            <person name="Feau N."/>
            <person name="Henrissat B."/>
            <person name="Schoch C.L."/>
            <person name="Horwitz B.A."/>
            <person name="Barry K.W."/>
            <person name="Condon B.J."/>
            <person name="Copeland A.C."/>
            <person name="Dhillon B."/>
            <person name="Glaser F."/>
            <person name="Hesse C.N."/>
            <person name="Kosti I."/>
            <person name="LaButti K."/>
            <person name="Lindquist E.A."/>
            <person name="Lucas S."/>
            <person name="Salamov A.A."/>
            <person name="Bradshaw R.E."/>
            <person name="Ciuffetti L."/>
            <person name="Hamelin R.C."/>
            <person name="Kema G.H.J."/>
            <person name="Lawrence C."/>
            <person name="Scott J.A."/>
            <person name="Spatafora J.W."/>
            <person name="Turgeon B.G."/>
            <person name="de Wit P.J.G.M."/>
            <person name="Zhong S."/>
            <person name="Goodwin S.B."/>
            <person name="Grigoriev I.V."/>
        </authorList>
    </citation>
    <scope>NUCLEOTIDE SEQUENCE [LARGE SCALE GENOMIC DNA]</scope>
    <source>
        <strain evidence="3">NZE10 / CBS 128990</strain>
    </source>
</reference>
<dbReference type="HOGENOM" id="CLU_100672_0_0_1"/>
<gene>
    <name evidence="2" type="ORF">DOTSEDRAFT_71564</name>
</gene>
<dbReference type="OrthoDB" id="544298at2759"/>
<keyword evidence="3" id="KW-1185">Reference proteome</keyword>
<keyword evidence="1" id="KW-0472">Membrane</keyword>
<dbReference type="Proteomes" id="UP000016933">
    <property type="component" value="Unassembled WGS sequence"/>
</dbReference>
<evidence type="ECO:0000313" key="3">
    <source>
        <dbReference type="Proteomes" id="UP000016933"/>
    </source>
</evidence>